<keyword evidence="6" id="KW-0808">Transferase</keyword>
<evidence type="ECO:0000313" key="6">
    <source>
        <dbReference type="EMBL" id="TXE14666.1"/>
    </source>
</evidence>
<dbReference type="AlphaFoldDB" id="A0A5C7B0M2"/>
<dbReference type="Proteomes" id="UP000321935">
    <property type="component" value="Unassembled WGS sequence"/>
</dbReference>
<evidence type="ECO:0000256" key="3">
    <source>
        <dbReference type="ARBA" id="ARBA00022989"/>
    </source>
</evidence>
<dbReference type="Gene3D" id="1.20.120.1630">
    <property type="match status" value="1"/>
</dbReference>
<evidence type="ECO:0000256" key="2">
    <source>
        <dbReference type="ARBA" id="ARBA00022692"/>
    </source>
</evidence>
<gene>
    <name evidence="6" type="ORF">ESV85_03610</name>
</gene>
<evidence type="ECO:0000256" key="4">
    <source>
        <dbReference type="ARBA" id="ARBA00023136"/>
    </source>
</evidence>
<organism evidence="6 7">
    <name type="scientific">Algoriphagus aquimarinus</name>
    <dbReference type="NCBI Taxonomy" id="237018"/>
    <lineage>
        <taxon>Bacteria</taxon>
        <taxon>Pseudomonadati</taxon>
        <taxon>Bacteroidota</taxon>
        <taxon>Cytophagia</taxon>
        <taxon>Cytophagales</taxon>
        <taxon>Cyclobacteriaceae</taxon>
        <taxon>Algoriphagus</taxon>
    </lineage>
</organism>
<comment type="subcellular location">
    <subcellularLocation>
        <location evidence="1">Endomembrane system</location>
        <topology evidence="1">Multi-pass membrane protein</topology>
    </subcellularLocation>
</comment>
<proteinExistence type="predicted"/>
<comment type="caution">
    <text evidence="6">The sequence shown here is derived from an EMBL/GenBank/DDBJ whole genome shotgun (WGS) entry which is preliminary data.</text>
</comment>
<evidence type="ECO:0000256" key="5">
    <source>
        <dbReference type="SAM" id="Phobius"/>
    </source>
</evidence>
<dbReference type="OrthoDB" id="9809773at2"/>
<dbReference type="EMBL" id="VORW01000001">
    <property type="protein sequence ID" value="TXE14666.1"/>
    <property type="molecule type" value="Genomic_DNA"/>
</dbReference>
<keyword evidence="3 5" id="KW-1133">Transmembrane helix</keyword>
<dbReference type="GO" id="GO:0012505">
    <property type="term" value="C:endomembrane system"/>
    <property type="evidence" value="ECO:0007669"/>
    <property type="project" value="UniProtKB-SubCell"/>
</dbReference>
<dbReference type="GO" id="GO:0008168">
    <property type="term" value="F:methyltransferase activity"/>
    <property type="evidence" value="ECO:0007669"/>
    <property type="project" value="UniProtKB-KW"/>
</dbReference>
<reference evidence="6 7" key="1">
    <citation type="submission" date="2019-08" db="EMBL/GenBank/DDBJ databases">
        <title>Genomes sequence of Algoriphagus aquimarinus ACAM450.</title>
        <authorList>
            <person name="Bowman J.P."/>
        </authorList>
    </citation>
    <scope>NUCLEOTIDE SEQUENCE [LARGE SCALE GENOMIC DNA]</scope>
    <source>
        <strain evidence="6 7">ACAM 450</strain>
    </source>
</reference>
<protein>
    <submittedName>
        <fullName evidence="6">Isoprenylcysteine carboxylmethyltransferase family protein</fullName>
    </submittedName>
</protein>
<feature type="transmembrane region" description="Helical" evidence="5">
    <location>
        <begin position="127"/>
        <end position="158"/>
    </location>
</feature>
<dbReference type="GO" id="GO:0032259">
    <property type="term" value="P:methylation"/>
    <property type="evidence" value="ECO:0007669"/>
    <property type="project" value="UniProtKB-KW"/>
</dbReference>
<dbReference type="InterPro" id="IPR007318">
    <property type="entry name" value="Phopholipid_MeTrfase"/>
</dbReference>
<keyword evidence="6" id="KW-0489">Methyltransferase</keyword>
<dbReference type="Pfam" id="PF04191">
    <property type="entry name" value="PEMT"/>
    <property type="match status" value="1"/>
</dbReference>
<keyword evidence="2 5" id="KW-0812">Transmembrane</keyword>
<evidence type="ECO:0000313" key="7">
    <source>
        <dbReference type="Proteomes" id="UP000321935"/>
    </source>
</evidence>
<evidence type="ECO:0000256" key="1">
    <source>
        <dbReference type="ARBA" id="ARBA00004127"/>
    </source>
</evidence>
<feature type="transmembrane region" description="Helical" evidence="5">
    <location>
        <begin position="40"/>
        <end position="61"/>
    </location>
</feature>
<name>A0A5C7B0M2_9BACT</name>
<feature type="transmembrane region" description="Helical" evidence="5">
    <location>
        <begin position="73"/>
        <end position="90"/>
    </location>
</feature>
<accession>A0A5C7B0M2</accession>
<dbReference type="PANTHER" id="PTHR12714">
    <property type="entry name" value="PROTEIN-S ISOPRENYLCYSTEINE O-METHYLTRANSFERASE"/>
    <property type="match status" value="1"/>
</dbReference>
<dbReference type="PANTHER" id="PTHR12714:SF9">
    <property type="entry name" value="PROTEIN-S-ISOPRENYLCYSTEINE O-METHYLTRANSFERASE"/>
    <property type="match status" value="1"/>
</dbReference>
<sequence>MNYTLLALSWIVFYTLHSVLAASKIKRILEGKLGNAHKWYRLGYTLVSSLLFLGIMVQALFIPKSILIPKGDLTNYLGYMFAGFGTIILTKSSNNYSLKRFLGFDPSAKEDETLVTTGLYSKIRHPLYAGLVLIFLGYFLFSGTVTAVVHLACLVIYLPFGIYFEEKKLVAQFGEAYQKYKLAVPSIIPRFW</sequence>
<keyword evidence="4 5" id="KW-0472">Membrane</keyword>
<dbReference type="RefSeq" id="WP_146914862.1">
    <property type="nucleotide sequence ID" value="NZ_VORW01000001.1"/>
</dbReference>